<feature type="binding site" evidence="2">
    <location>
        <position position="46"/>
    </location>
    <ligand>
        <name>substrate</name>
    </ligand>
</feature>
<comment type="caution">
    <text evidence="2">Lacks conserved residue(s) required for the propagation of feature annotation.</text>
</comment>
<dbReference type="PANTHER" id="PTHR30270:SF0">
    <property type="entry name" value="THIAMINE-MONOPHOSPHATE KINASE"/>
    <property type="match status" value="1"/>
</dbReference>
<dbReference type="EC" id="2.7.4.16" evidence="2"/>
<keyword evidence="6" id="KW-1185">Reference proteome</keyword>
<reference evidence="6" key="1">
    <citation type="submission" date="2016-10" db="EMBL/GenBank/DDBJ databases">
        <authorList>
            <person name="Varghese N."/>
            <person name="Submissions S."/>
        </authorList>
    </citation>
    <scope>NUCLEOTIDE SEQUENCE [LARGE SCALE GENOMIC DNA]</scope>
    <source>
        <strain evidence="6">S6-262</strain>
    </source>
</reference>
<dbReference type="Gene3D" id="3.90.650.10">
    <property type="entry name" value="PurM-like C-terminal domain"/>
    <property type="match status" value="1"/>
</dbReference>
<feature type="binding site" evidence="2">
    <location>
        <position position="37"/>
    </location>
    <ligand>
        <name>Mg(2+)</name>
        <dbReference type="ChEBI" id="CHEBI:18420"/>
        <label>4</label>
    </ligand>
</feature>
<feature type="binding site" evidence="2">
    <location>
        <position position="293"/>
    </location>
    <ligand>
        <name>substrate</name>
    </ligand>
</feature>
<comment type="pathway">
    <text evidence="2">Cofactor biosynthesis; thiamine diphosphate biosynthesis; thiamine diphosphate from thiamine phosphate: step 1/1.</text>
</comment>
<feature type="binding site" evidence="2">
    <location>
        <position position="38"/>
    </location>
    <ligand>
        <name>Mg(2+)</name>
        <dbReference type="ChEBI" id="CHEBI:18420"/>
        <label>1</label>
    </ligand>
</feature>
<keyword evidence="2" id="KW-0460">Magnesium</keyword>
<protein>
    <recommendedName>
        <fullName evidence="2">Thiamine-monophosphate kinase</fullName>
        <shortName evidence="2">TMP kinase</shortName>
        <shortName evidence="2">Thiamine-phosphate kinase</shortName>
        <ecNumber evidence="2">2.7.4.16</ecNumber>
    </recommendedName>
</protein>
<feature type="binding site" evidence="2">
    <location>
        <position position="39"/>
    </location>
    <ligand>
        <name>Mg(2+)</name>
        <dbReference type="ChEBI" id="CHEBI:18420"/>
        <label>1</label>
    </ligand>
</feature>
<dbReference type="Gene3D" id="3.30.1330.10">
    <property type="entry name" value="PurM-like, N-terminal domain"/>
    <property type="match status" value="1"/>
</dbReference>
<feature type="binding site" evidence="2">
    <location>
        <position position="201"/>
    </location>
    <ligand>
        <name>Mg(2+)</name>
        <dbReference type="ChEBI" id="CHEBI:18420"/>
        <label>5</label>
    </ligand>
</feature>
<organism evidence="5 6">
    <name type="scientific">Sphingomonas gellani</name>
    <dbReference type="NCBI Taxonomy" id="1166340"/>
    <lineage>
        <taxon>Bacteria</taxon>
        <taxon>Pseudomonadati</taxon>
        <taxon>Pseudomonadota</taxon>
        <taxon>Alphaproteobacteria</taxon>
        <taxon>Sphingomonadales</taxon>
        <taxon>Sphingomonadaceae</taxon>
        <taxon>Sphingomonas</taxon>
    </lineage>
</organism>
<dbReference type="NCBIfam" id="TIGR01379">
    <property type="entry name" value="thiL"/>
    <property type="match status" value="1"/>
</dbReference>
<feature type="binding site" evidence="2">
    <location>
        <position position="67"/>
    </location>
    <ligand>
        <name>Mg(2+)</name>
        <dbReference type="ChEBI" id="CHEBI:18420"/>
        <label>4</label>
    </ligand>
</feature>
<dbReference type="OrthoDB" id="9802811at2"/>
<dbReference type="UniPathway" id="UPA00060">
    <property type="reaction ID" value="UER00142"/>
</dbReference>
<comment type="function">
    <text evidence="2">Catalyzes the ATP-dependent phosphorylation of thiamine-monophosphate (TMP) to form thiamine-pyrophosphate (TPP), the active form of vitamin B1.</text>
</comment>
<feature type="domain" description="PurM-like N-terminal" evidence="3">
    <location>
        <begin position="24"/>
        <end position="130"/>
    </location>
</feature>
<dbReference type="RefSeq" id="WP_093666213.1">
    <property type="nucleotide sequence ID" value="NZ_FOCF01000006.1"/>
</dbReference>
<dbReference type="PIRSF" id="PIRSF005303">
    <property type="entry name" value="Thiam_monoph_kin"/>
    <property type="match status" value="1"/>
</dbReference>
<proteinExistence type="inferred from homology"/>
<feature type="binding site" evidence="2">
    <location>
        <position position="67"/>
    </location>
    <ligand>
        <name>Mg(2+)</name>
        <dbReference type="ChEBI" id="CHEBI:18420"/>
        <label>3</label>
    </ligand>
</feature>
<dbReference type="GO" id="GO:0000287">
    <property type="term" value="F:magnesium ion binding"/>
    <property type="evidence" value="ECO:0007669"/>
    <property type="project" value="UniProtKB-UniRule"/>
</dbReference>
<dbReference type="InterPro" id="IPR016188">
    <property type="entry name" value="PurM-like_N"/>
</dbReference>
<feature type="domain" description="PurM-like C-terminal" evidence="4">
    <location>
        <begin position="142"/>
        <end position="258"/>
    </location>
</feature>
<gene>
    <name evidence="2" type="primary">thiL</name>
    <name evidence="5" type="ORF">SAMN05192583_2723</name>
</gene>
<feature type="binding site" evidence="2">
    <location>
        <position position="67"/>
    </location>
    <ligand>
        <name>Mg(2+)</name>
        <dbReference type="ChEBI" id="CHEBI:18420"/>
        <label>2</label>
    </ligand>
</feature>
<feature type="binding site" evidence="2">
    <location>
        <begin position="111"/>
        <end position="112"/>
    </location>
    <ligand>
        <name>ATP</name>
        <dbReference type="ChEBI" id="CHEBI:30616"/>
    </ligand>
</feature>
<keyword evidence="1 2" id="KW-0784">Thiamine biosynthesis</keyword>
<feature type="binding site" evidence="2">
    <location>
        <position position="198"/>
    </location>
    <ligand>
        <name>Mg(2+)</name>
        <dbReference type="ChEBI" id="CHEBI:18420"/>
        <label>3</label>
    </ligand>
</feature>
<accession>A0A1H8G7B0</accession>
<dbReference type="AlphaFoldDB" id="A0A1H8G7B0"/>
<evidence type="ECO:0000259" key="4">
    <source>
        <dbReference type="Pfam" id="PF02769"/>
    </source>
</evidence>
<feature type="binding site" evidence="2">
    <location>
        <position position="39"/>
    </location>
    <ligand>
        <name>Mg(2+)</name>
        <dbReference type="ChEBI" id="CHEBI:18420"/>
        <label>2</label>
    </ligand>
</feature>
<dbReference type="STRING" id="1166340.SAMN05192583_2723"/>
<feature type="binding site" evidence="2">
    <location>
        <position position="138"/>
    </location>
    <ligand>
        <name>ATP</name>
        <dbReference type="ChEBI" id="CHEBI:30616"/>
    </ligand>
</feature>
<dbReference type="EMBL" id="FOCF01000006">
    <property type="protein sequence ID" value="SEN39635.1"/>
    <property type="molecule type" value="Genomic_DNA"/>
</dbReference>
<feature type="binding site" evidence="2">
    <location>
        <position position="200"/>
    </location>
    <ligand>
        <name>ATP</name>
        <dbReference type="ChEBI" id="CHEBI:30616"/>
    </ligand>
</feature>
<keyword evidence="2 5" id="KW-0418">Kinase</keyword>
<dbReference type="Pfam" id="PF02769">
    <property type="entry name" value="AIRS_C"/>
    <property type="match status" value="1"/>
</dbReference>
<dbReference type="InterPro" id="IPR010918">
    <property type="entry name" value="PurM-like_C_dom"/>
</dbReference>
<dbReference type="InterPro" id="IPR006283">
    <property type="entry name" value="ThiL-like"/>
</dbReference>
<feature type="binding site" evidence="2">
    <location>
        <position position="25"/>
    </location>
    <ligand>
        <name>Mg(2+)</name>
        <dbReference type="ChEBI" id="CHEBI:18420"/>
        <label>3</label>
    </ligand>
</feature>
<evidence type="ECO:0000313" key="6">
    <source>
        <dbReference type="Proteomes" id="UP000199206"/>
    </source>
</evidence>
<dbReference type="GO" id="GO:0009228">
    <property type="term" value="P:thiamine biosynthetic process"/>
    <property type="evidence" value="ECO:0007669"/>
    <property type="project" value="UniProtKB-KW"/>
</dbReference>
<dbReference type="Proteomes" id="UP000199206">
    <property type="component" value="Unassembled WGS sequence"/>
</dbReference>
<evidence type="ECO:0000313" key="5">
    <source>
        <dbReference type="EMBL" id="SEN39635.1"/>
    </source>
</evidence>
<feature type="binding site" evidence="2">
    <location>
        <position position="112"/>
    </location>
    <ligand>
        <name>Mg(2+)</name>
        <dbReference type="ChEBI" id="CHEBI:18420"/>
        <label>1</label>
    </ligand>
</feature>
<dbReference type="Pfam" id="PF00586">
    <property type="entry name" value="AIRS"/>
    <property type="match status" value="1"/>
</dbReference>
<dbReference type="GO" id="GO:0009229">
    <property type="term" value="P:thiamine diphosphate biosynthetic process"/>
    <property type="evidence" value="ECO:0007669"/>
    <property type="project" value="UniProtKB-UniRule"/>
</dbReference>
<comment type="catalytic activity">
    <reaction evidence="2">
        <text>thiamine phosphate + ATP = thiamine diphosphate + ADP</text>
        <dbReference type="Rhea" id="RHEA:15913"/>
        <dbReference type="ChEBI" id="CHEBI:30616"/>
        <dbReference type="ChEBI" id="CHEBI:37575"/>
        <dbReference type="ChEBI" id="CHEBI:58937"/>
        <dbReference type="ChEBI" id="CHEBI:456216"/>
        <dbReference type="EC" id="2.7.4.16"/>
    </reaction>
</comment>
<dbReference type="InterPro" id="IPR036921">
    <property type="entry name" value="PurM-like_N_sf"/>
</dbReference>
<feature type="binding site" evidence="2">
    <location>
        <position position="25"/>
    </location>
    <ligand>
        <name>Mg(2+)</name>
        <dbReference type="ChEBI" id="CHEBI:18420"/>
        <label>4</label>
    </ligand>
</feature>
<dbReference type="GO" id="GO:0009030">
    <property type="term" value="F:thiamine-phosphate kinase activity"/>
    <property type="evidence" value="ECO:0007669"/>
    <property type="project" value="UniProtKB-UniRule"/>
</dbReference>
<keyword evidence="2" id="KW-0808">Transferase</keyword>
<dbReference type="SUPFAM" id="SSF56042">
    <property type="entry name" value="PurM C-terminal domain-like"/>
    <property type="match status" value="1"/>
</dbReference>
<evidence type="ECO:0000256" key="2">
    <source>
        <dbReference type="HAMAP-Rule" id="MF_02128"/>
    </source>
</evidence>
<keyword evidence="2" id="KW-0547">Nucleotide-binding</keyword>
<keyword evidence="2" id="KW-0067">ATP-binding</keyword>
<dbReference type="PANTHER" id="PTHR30270">
    <property type="entry name" value="THIAMINE-MONOPHOSPHATE KINASE"/>
    <property type="match status" value="1"/>
</dbReference>
<keyword evidence="2" id="KW-0479">Metal-binding</keyword>
<evidence type="ECO:0000256" key="1">
    <source>
        <dbReference type="ARBA" id="ARBA00022977"/>
    </source>
</evidence>
<feature type="binding site" evidence="2">
    <location>
        <position position="246"/>
    </location>
    <ligand>
        <name>substrate</name>
    </ligand>
</feature>
<sequence length="297" mass="30003">MTESEFLNALRRLPLHPGARGLLDDAALVDAGPLVLTTDTLVGGVHFLPDDPAEDVAWKLVAVSLSDLAAKGARPEGVLLNYPLAGGEADARFLAGLDAVLRRFDVLLIGGDTVSLPPNGTRVLSVTAIGADAAAPPRSGGRAGDSLWVTGTIGNGGAGLAVARAGEGPAALLSAYRRPWPRLAEGRAVAPHVHAMADISDGLLIDATRMASASGLGVTIALDSVPLSPEVRDWGMGAMEAATAGDDYELLFAAAADWVPPVAATRVGSLQAGAGLTLTDGGVPVALPAQLGFQHGG</sequence>
<evidence type="ECO:0000259" key="3">
    <source>
        <dbReference type="Pfam" id="PF00586"/>
    </source>
</evidence>
<dbReference type="SUPFAM" id="SSF55326">
    <property type="entry name" value="PurM N-terminal domain-like"/>
    <property type="match status" value="1"/>
</dbReference>
<dbReference type="GO" id="GO:0005524">
    <property type="term" value="F:ATP binding"/>
    <property type="evidence" value="ECO:0007669"/>
    <property type="project" value="UniProtKB-UniRule"/>
</dbReference>
<name>A0A1H8G7B0_9SPHN</name>
<comment type="similarity">
    <text evidence="2">Belongs to the thiamine-monophosphate kinase family.</text>
</comment>
<dbReference type="HAMAP" id="MF_02128">
    <property type="entry name" value="TMP_kinase"/>
    <property type="match status" value="1"/>
</dbReference>
<comment type="miscellaneous">
    <text evidence="2">Reaction mechanism of ThiL seems to utilize a direct, inline transfer of the gamma-phosphate of ATP to TMP rather than a phosphorylated enzyme intermediate.</text>
</comment>
<dbReference type="InterPro" id="IPR036676">
    <property type="entry name" value="PurM-like_C_sf"/>
</dbReference>
<dbReference type="CDD" id="cd02194">
    <property type="entry name" value="ThiL"/>
    <property type="match status" value="1"/>
</dbReference>